<feature type="domain" description="HTH lacI-type" evidence="4">
    <location>
        <begin position="9"/>
        <end position="63"/>
    </location>
</feature>
<dbReference type="RefSeq" id="WP_387980382.1">
    <property type="nucleotide sequence ID" value="NZ_JBHRWO010000021.1"/>
</dbReference>
<evidence type="ECO:0000256" key="3">
    <source>
        <dbReference type="ARBA" id="ARBA00023163"/>
    </source>
</evidence>
<name>A0ABV7Q4A9_9ACTN</name>
<dbReference type="InterPro" id="IPR000843">
    <property type="entry name" value="HTH_LacI"/>
</dbReference>
<keyword evidence="2 5" id="KW-0238">DNA-binding</keyword>
<dbReference type="Gene3D" id="1.10.260.40">
    <property type="entry name" value="lambda repressor-like DNA-binding domains"/>
    <property type="match status" value="1"/>
</dbReference>
<keyword evidence="3" id="KW-0804">Transcription</keyword>
<reference evidence="6" key="1">
    <citation type="journal article" date="2019" name="Int. J. Syst. Evol. Microbiol.">
        <title>The Global Catalogue of Microorganisms (GCM) 10K type strain sequencing project: providing services to taxonomists for standard genome sequencing and annotation.</title>
        <authorList>
            <consortium name="The Broad Institute Genomics Platform"/>
            <consortium name="The Broad Institute Genome Sequencing Center for Infectious Disease"/>
            <person name="Wu L."/>
            <person name="Ma J."/>
        </authorList>
    </citation>
    <scope>NUCLEOTIDE SEQUENCE [LARGE SCALE GENOMIC DNA]</scope>
    <source>
        <strain evidence="6">CGMCC 4.7396</strain>
    </source>
</reference>
<dbReference type="PROSITE" id="PS00356">
    <property type="entry name" value="HTH_LACI_1"/>
    <property type="match status" value="1"/>
</dbReference>
<dbReference type="InterPro" id="IPR028082">
    <property type="entry name" value="Peripla_BP_I"/>
</dbReference>
<evidence type="ECO:0000313" key="5">
    <source>
        <dbReference type="EMBL" id="MFC3495642.1"/>
    </source>
</evidence>
<dbReference type="Gene3D" id="3.40.50.2300">
    <property type="match status" value="2"/>
</dbReference>
<sequence>MSEEPRARATLTDVAKAAGVSVGTASKALNDRFDVKSETKARVQRAAADLNFRPNALARGLLAGRTQSVGIVTNDLDGRFAPKIVVGVENALGADQSSVLLSITRGDPALEAHYIRGFQERRVDGILIVGNIPESRPPAQDLHDTPAVYVFAPSSDPRDASVIADNLAAGTMATKHLTDLGRRDIFHLGGRPGEVAARDRAEGTRSQLTAAGLPVSPFQILYGDWSEQWGWDAVGGILASGAAVDGLVCGDDTIARGAIDRLLAEGITIPDQVAVVGFDNRPVLAQYGRHPITSVDMELEAIGSRAAQALMTGHPAPGVLAHPGHVAARWSTLGTANQR</sequence>
<organism evidence="5 6">
    <name type="scientific">Glycomyces rhizosphaerae</name>
    <dbReference type="NCBI Taxonomy" id="2054422"/>
    <lineage>
        <taxon>Bacteria</taxon>
        <taxon>Bacillati</taxon>
        <taxon>Actinomycetota</taxon>
        <taxon>Actinomycetes</taxon>
        <taxon>Glycomycetales</taxon>
        <taxon>Glycomycetaceae</taxon>
        <taxon>Glycomyces</taxon>
    </lineage>
</organism>
<proteinExistence type="predicted"/>
<protein>
    <submittedName>
        <fullName evidence="5">LacI family DNA-binding transcriptional regulator</fullName>
    </submittedName>
</protein>
<evidence type="ECO:0000256" key="2">
    <source>
        <dbReference type="ARBA" id="ARBA00023125"/>
    </source>
</evidence>
<dbReference type="Pfam" id="PF00356">
    <property type="entry name" value="LacI"/>
    <property type="match status" value="1"/>
</dbReference>
<keyword evidence="6" id="KW-1185">Reference proteome</keyword>
<dbReference type="PROSITE" id="PS50932">
    <property type="entry name" value="HTH_LACI_2"/>
    <property type="match status" value="1"/>
</dbReference>
<gene>
    <name evidence="5" type="ORF">ACFO8M_24435</name>
</gene>
<evidence type="ECO:0000259" key="4">
    <source>
        <dbReference type="PROSITE" id="PS50932"/>
    </source>
</evidence>
<dbReference type="SUPFAM" id="SSF47413">
    <property type="entry name" value="lambda repressor-like DNA-binding domains"/>
    <property type="match status" value="1"/>
</dbReference>
<accession>A0ABV7Q4A9</accession>
<dbReference type="InterPro" id="IPR046335">
    <property type="entry name" value="LacI/GalR-like_sensor"/>
</dbReference>
<dbReference type="SMART" id="SM00354">
    <property type="entry name" value="HTH_LACI"/>
    <property type="match status" value="1"/>
</dbReference>
<evidence type="ECO:0000313" key="6">
    <source>
        <dbReference type="Proteomes" id="UP001595712"/>
    </source>
</evidence>
<dbReference type="SUPFAM" id="SSF53822">
    <property type="entry name" value="Periplasmic binding protein-like I"/>
    <property type="match status" value="1"/>
</dbReference>
<dbReference type="Pfam" id="PF13377">
    <property type="entry name" value="Peripla_BP_3"/>
    <property type="match status" value="1"/>
</dbReference>
<comment type="caution">
    <text evidence="5">The sequence shown here is derived from an EMBL/GenBank/DDBJ whole genome shotgun (WGS) entry which is preliminary data.</text>
</comment>
<dbReference type="GO" id="GO:0003677">
    <property type="term" value="F:DNA binding"/>
    <property type="evidence" value="ECO:0007669"/>
    <property type="project" value="UniProtKB-KW"/>
</dbReference>
<dbReference type="PANTHER" id="PTHR30146:SF109">
    <property type="entry name" value="HTH-TYPE TRANSCRIPTIONAL REGULATOR GALS"/>
    <property type="match status" value="1"/>
</dbReference>
<dbReference type="InterPro" id="IPR010982">
    <property type="entry name" value="Lambda_DNA-bd_dom_sf"/>
</dbReference>
<dbReference type="PANTHER" id="PTHR30146">
    <property type="entry name" value="LACI-RELATED TRANSCRIPTIONAL REPRESSOR"/>
    <property type="match status" value="1"/>
</dbReference>
<dbReference type="EMBL" id="JBHRWO010000021">
    <property type="protein sequence ID" value="MFC3495642.1"/>
    <property type="molecule type" value="Genomic_DNA"/>
</dbReference>
<evidence type="ECO:0000256" key="1">
    <source>
        <dbReference type="ARBA" id="ARBA00023015"/>
    </source>
</evidence>
<dbReference type="CDD" id="cd01392">
    <property type="entry name" value="HTH_LacI"/>
    <property type="match status" value="1"/>
</dbReference>
<keyword evidence="1" id="KW-0805">Transcription regulation</keyword>
<dbReference type="Proteomes" id="UP001595712">
    <property type="component" value="Unassembled WGS sequence"/>
</dbReference>